<proteinExistence type="predicted"/>
<evidence type="ECO:0000313" key="4">
    <source>
        <dbReference type="EMBL" id="MBB6211735.1"/>
    </source>
</evidence>
<keyword evidence="2" id="KW-0808">Transferase</keyword>
<dbReference type="AlphaFoldDB" id="A0A7W9ZHU8"/>
<evidence type="ECO:0000313" key="5">
    <source>
        <dbReference type="Proteomes" id="UP000544872"/>
    </source>
</evidence>
<feature type="region of interest" description="Disordered" evidence="3">
    <location>
        <begin position="342"/>
        <end position="363"/>
    </location>
</feature>
<accession>A0A7W9ZHU8</accession>
<keyword evidence="5" id="KW-1185">Reference proteome</keyword>
<dbReference type="SUPFAM" id="SSF53756">
    <property type="entry name" value="UDP-Glycosyltransferase/glycogen phosphorylase"/>
    <property type="match status" value="1"/>
</dbReference>
<name>A0A7W9ZHU8_NOVIT</name>
<reference evidence="4 5" key="1">
    <citation type="submission" date="2020-08" db="EMBL/GenBank/DDBJ databases">
        <title>Genomic Encyclopedia of Type Strains, Phase IV (KMG-IV): sequencing the most valuable type-strain genomes for metagenomic binning, comparative biology and taxonomic classification.</title>
        <authorList>
            <person name="Goeker M."/>
        </authorList>
    </citation>
    <scope>NUCLEOTIDE SEQUENCE [LARGE SCALE GENOMIC DNA]</scope>
    <source>
        <strain evidence="4 5">DSM 11590</strain>
    </source>
</reference>
<protein>
    <recommendedName>
        <fullName evidence="6">Glycosyltransferase</fullName>
    </recommendedName>
</protein>
<dbReference type="Gene3D" id="3.40.50.2000">
    <property type="entry name" value="Glycogen Phosphorylase B"/>
    <property type="match status" value="2"/>
</dbReference>
<gene>
    <name evidence="4" type="ORF">FHS48_003178</name>
</gene>
<dbReference type="PANTHER" id="PTHR12526:SF510">
    <property type="entry name" value="D-INOSITOL 3-PHOSPHATE GLYCOSYLTRANSFERASE"/>
    <property type="match status" value="1"/>
</dbReference>
<dbReference type="Proteomes" id="UP000544872">
    <property type="component" value="Unassembled WGS sequence"/>
</dbReference>
<evidence type="ECO:0008006" key="6">
    <source>
        <dbReference type="Google" id="ProtNLM"/>
    </source>
</evidence>
<keyword evidence="1" id="KW-0328">Glycosyltransferase</keyword>
<comment type="caution">
    <text evidence="4">The sequence shown here is derived from an EMBL/GenBank/DDBJ whole genome shotgun (WGS) entry which is preliminary data.</text>
</comment>
<evidence type="ECO:0000256" key="1">
    <source>
        <dbReference type="ARBA" id="ARBA00022676"/>
    </source>
</evidence>
<dbReference type="Pfam" id="PF13692">
    <property type="entry name" value="Glyco_trans_1_4"/>
    <property type="match status" value="1"/>
</dbReference>
<dbReference type="EMBL" id="JACIIX010000013">
    <property type="protein sequence ID" value="MBB6211735.1"/>
    <property type="molecule type" value="Genomic_DNA"/>
</dbReference>
<evidence type="ECO:0000256" key="3">
    <source>
        <dbReference type="SAM" id="MobiDB-lite"/>
    </source>
</evidence>
<dbReference type="RefSeq" id="WP_184264758.1">
    <property type="nucleotide sequence ID" value="NZ_JACIIX010000013.1"/>
</dbReference>
<sequence length="363" mass="39219">MRIVFFDDSLPFDGSTPDNRPLGGAEKALAALPGALAARGHDVIVYNRTPDAVPVAGVKWQPLSGPKVASADVLVAFRRPGLLDETVNAGRRLLWATAHPSYLHTEAADSLLVRHNAVILFSSEAQRAAYGGQRPNLVIPPGVRMPYLAAVERENAPAPVALTTVHPGPELEWLIAVWTEMIHPQIPHARLKVFSALLARAQRGEAIPEALHGLYAQARLAQVKGVEICEPQGDRAMAEEYRNARVHLYVPPMEDLINWTLLESQSCGVPAVALSRGAVEERLSNGQTGYVVPDADAFANVTAQILSDDGVHASLSEAAGDLSRKRTWDQVAGQMELMLGFDRQPESLMEPDDRAENPLGAGE</sequence>
<dbReference type="PANTHER" id="PTHR12526">
    <property type="entry name" value="GLYCOSYLTRANSFERASE"/>
    <property type="match status" value="1"/>
</dbReference>
<organism evidence="4 5">
    <name type="scientific">Novispirillum itersonii</name>
    <name type="common">Aquaspirillum itersonii</name>
    <dbReference type="NCBI Taxonomy" id="189"/>
    <lineage>
        <taxon>Bacteria</taxon>
        <taxon>Pseudomonadati</taxon>
        <taxon>Pseudomonadota</taxon>
        <taxon>Alphaproteobacteria</taxon>
        <taxon>Rhodospirillales</taxon>
        <taxon>Novispirillaceae</taxon>
        <taxon>Novispirillum</taxon>
    </lineage>
</organism>
<dbReference type="GO" id="GO:0016757">
    <property type="term" value="F:glycosyltransferase activity"/>
    <property type="evidence" value="ECO:0007669"/>
    <property type="project" value="UniProtKB-KW"/>
</dbReference>
<evidence type="ECO:0000256" key="2">
    <source>
        <dbReference type="ARBA" id="ARBA00022679"/>
    </source>
</evidence>